<evidence type="ECO:0000256" key="5">
    <source>
        <dbReference type="ARBA" id="ARBA00023163"/>
    </source>
</evidence>
<dbReference type="OrthoDB" id="3437960at2759"/>
<dbReference type="AlphaFoldDB" id="A0A4P9XEL9"/>
<dbReference type="PANTHER" id="PTHR13421:SF16">
    <property type="entry name" value="SNRNA-ACTIVATING PROTEIN COMPLEX SUBUNIT 3"/>
    <property type="match status" value="1"/>
</dbReference>
<dbReference type="Proteomes" id="UP000274922">
    <property type="component" value="Unassembled WGS sequence"/>
</dbReference>
<dbReference type="STRING" id="1555241.A0A4P9XEL9"/>
<dbReference type="GO" id="GO:0042796">
    <property type="term" value="P:snRNA transcription by RNA polymerase III"/>
    <property type="evidence" value="ECO:0007669"/>
    <property type="project" value="TreeGrafter"/>
</dbReference>
<dbReference type="GO" id="GO:0001006">
    <property type="term" value="F:RNA polymerase III type 3 promoter sequence-specific DNA binding"/>
    <property type="evidence" value="ECO:0007669"/>
    <property type="project" value="TreeGrafter"/>
</dbReference>
<dbReference type="GO" id="GO:0005634">
    <property type="term" value="C:nucleus"/>
    <property type="evidence" value="ECO:0007669"/>
    <property type="project" value="UniProtKB-SubCell"/>
</dbReference>
<dbReference type="GO" id="GO:0019185">
    <property type="term" value="C:snRNA-activating protein complex"/>
    <property type="evidence" value="ECO:0007669"/>
    <property type="project" value="TreeGrafter"/>
</dbReference>
<evidence type="ECO:0000256" key="7">
    <source>
        <dbReference type="SAM" id="MobiDB-lite"/>
    </source>
</evidence>
<dbReference type="GO" id="GO:0000978">
    <property type="term" value="F:RNA polymerase II cis-regulatory region sequence-specific DNA binding"/>
    <property type="evidence" value="ECO:0007669"/>
    <property type="project" value="TreeGrafter"/>
</dbReference>
<dbReference type="Pfam" id="PF12251">
    <property type="entry name" value="SNAPC3"/>
    <property type="match status" value="1"/>
</dbReference>
<sequence length="544" mass="57803">MTSNVPTRQTYTSEFLGRVSDLISLADWCRAVVECEVARQTPIGLTPAQTAAAAARCQIRPETRRPITGFTGIADAFFKSADSPAAAAAAAAPAAASTATSPLTLTGPLADGLPAAASTPGAGAADGAEMADAAAAAAAMRRDDRSASAGRKRVKVSVDGLSIHVKARRVTVKGKDVSPLERPAAASPTGAATATPPAAPGTAAAAPASTPPAGSAAAAAAAVVTPASGVVDTTLWDAIQASPLHVLSRDQWIHRHIERGLAAFNMKPISSAASSPQPAHRGEPALPLTRGFPYTRPVLLHISWYTPMNPQRRIGEFIVSVDQTLEAFRDALTICLCEHLLLEQPANQSGSPGQDGAAFHDASHGASHGASQHAPAVPPSARGGSFLFIEGTFYVDSRSGPEHDLSEPIRKWVTQNERYAQPHLRLFNKKTMAETRWRDLDIRLNVPYLFRHLGNCDHTLRITEVHEANALCHVPQTLTSGPIMYKQCGACQRRVAKYLTMDDIHAHTNPAFWCAHCFDLVHFTATGEPQYQAYKVFPLTWIDS</sequence>
<dbReference type="GO" id="GO:0042795">
    <property type="term" value="P:snRNA transcription by RNA polymerase II"/>
    <property type="evidence" value="ECO:0007669"/>
    <property type="project" value="TreeGrafter"/>
</dbReference>
<feature type="region of interest" description="Disordered" evidence="7">
    <location>
        <begin position="347"/>
        <end position="378"/>
    </location>
</feature>
<comment type="similarity">
    <text evidence="2">Belongs to the SNAPC3/SRD2 family.</text>
</comment>
<evidence type="ECO:0000256" key="3">
    <source>
        <dbReference type="ARBA" id="ARBA00023015"/>
    </source>
</evidence>
<reference evidence="9" key="1">
    <citation type="journal article" date="2018" name="Nat. Microbiol.">
        <title>Leveraging single-cell genomics to expand the fungal tree of life.</title>
        <authorList>
            <person name="Ahrendt S.R."/>
            <person name="Quandt C.A."/>
            <person name="Ciobanu D."/>
            <person name="Clum A."/>
            <person name="Salamov A."/>
            <person name="Andreopoulos B."/>
            <person name="Cheng J.F."/>
            <person name="Woyke T."/>
            <person name="Pelin A."/>
            <person name="Henrissat B."/>
            <person name="Reynolds N.K."/>
            <person name="Benny G.L."/>
            <person name="Smith M.E."/>
            <person name="James T.Y."/>
            <person name="Grigoriev I.V."/>
        </authorList>
    </citation>
    <scope>NUCLEOTIDE SEQUENCE [LARGE SCALE GENOMIC DNA]</scope>
    <source>
        <strain evidence="9">ATCC 52028</strain>
    </source>
</reference>
<evidence type="ECO:0000256" key="2">
    <source>
        <dbReference type="ARBA" id="ARBA00010410"/>
    </source>
</evidence>
<evidence type="ECO:0000313" key="9">
    <source>
        <dbReference type="Proteomes" id="UP000274922"/>
    </source>
</evidence>
<keyword evidence="5" id="KW-0804">Transcription</keyword>
<keyword evidence="4" id="KW-0238">DNA-binding</keyword>
<keyword evidence="9" id="KW-1185">Reference proteome</keyword>
<keyword evidence="3" id="KW-0805">Transcription regulation</keyword>
<dbReference type="PANTHER" id="PTHR13421">
    <property type="entry name" value="SNRNA-ACTIVATING PROTEIN COMPLEX SUBUNIT 3"/>
    <property type="match status" value="1"/>
</dbReference>
<comment type="subcellular location">
    <subcellularLocation>
        <location evidence="1">Nucleus</location>
    </subcellularLocation>
</comment>
<protein>
    <recommendedName>
        <fullName evidence="10">snRNA-activating protein complex subunit 3</fullName>
    </recommendedName>
</protein>
<dbReference type="EMBL" id="ML014115">
    <property type="protein sequence ID" value="RKP04006.1"/>
    <property type="molecule type" value="Genomic_DNA"/>
</dbReference>
<organism evidence="8 9">
    <name type="scientific">Caulochytrium protostelioides</name>
    <dbReference type="NCBI Taxonomy" id="1555241"/>
    <lineage>
        <taxon>Eukaryota</taxon>
        <taxon>Fungi</taxon>
        <taxon>Fungi incertae sedis</taxon>
        <taxon>Chytridiomycota</taxon>
        <taxon>Chytridiomycota incertae sedis</taxon>
        <taxon>Chytridiomycetes</taxon>
        <taxon>Caulochytriales</taxon>
        <taxon>Caulochytriaceae</taxon>
        <taxon>Caulochytrium</taxon>
    </lineage>
</organism>
<evidence type="ECO:0000256" key="4">
    <source>
        <dbReference type="ARBA" id="ARBA00023125"/>
    </source>
</evidence>
<dbReference type="GO" id="GO:0003681">
    <property type="term" value="F:bent DNA binding"/>
    <property type="evidence" value="ECO:0007669"/>
    <property type="project" value="TreeGrafter"/>
</dbReference>
<feature type="compositionally biased region" description="Low complexity" evidence="7">
    <location>
        <begin position="183"/>
        <end position="212"/>
    </location>
</feature>
<evidence type="ECO:0000256" key="6">
    <source>
        <dbReference type="ARBA" id="ARBA00023242"/>
    </source>
</evidence>
<dbReference type="InterPro" id="IPR022042">
    <property type="entry name" value="snRNA-activating_su3"/>
</dbReference>
<dbReference type="GO" id="GO:0001046">
    <property type="term" value="F:core promoter sequence-specific DNA binding"/>
    <property type="evidence" value="ECO:0007669"/>
    <property type="project" value="TreeGrafter"/>
</dbReference>
<gene>
    <name evidence="8" type="ORF">CXG81DRAFT_16572</name>
</gene>
<name>A0A4P9XEL9_9FUNG</name>
<evidence type="ECO:0008006" key="10">
    <source>
        <dbReference type="Google" id="ProtNLM"/>
    </source>
</evidence>
<evidence type="ECO:0000256" key="1">
    <source>
        <dbReference type="ARBA" id="ARBA00004123"/>
    </source>
</evidence>
<keyword evidence="6" id="KW-0539">Nucleus</keyword>
<feature type="region of interest" description="Disordered" evidence="7">
    <location>
        <begin position="173"/>
        <end position="212"/>
    </location>
</feature>
<proteinExistence type="inferred from homology"/>
<evidence type="ECO:0000313" key="8">
    <source>
        <dbReference type="EMBL" id="RKP04006.1"/>
    </source>
</evidence>
<accession>A0A4P9XEL9</accession>